<name>A0AAG5CS92_ANOAO</name>
<keyword evidence="1" id="KW-1133">Transmembrane helix</keyword>
<dbReference type="EnsemblMetazoa" id="ENSAATROPT001764">
    <property type="protein sequence ID" value="ENSAATROPP001695"/>
    <property type="gene ID" value="ENSAATROPG001392"/>
</dbReference>
<evidence type="ECO:0000313" key="2">
    <source>
        <dbReference type="EnsemblMetazoa" id="ENSAATROPP001695"/>
    </source>
</evidence>
<dbReference type="Proteomes" id="UP000075880">
    <property type="component" value="Unassembled WGS sequence"/>
</dbReference>
<proteinExistence type="predicted"/>
<dbReference type="AlphaFoldDB" id="A0AAG5CS92"/>
<keyword evidence="3" id="KW-1185">Reference proteome</keyword>
<organism evidence="2 3">
    <name type="scientific">Anopheles atroparvus</name>
    <name type="common">European mosquito</name>
    <dbReference type="NCBI Taxonomy" id="41427"/>
    <lineage>
        <taxon>Eukaryota</taxon>
        <taxon>Metazoa</taxon>
        <taxon>Ecdysozoa</taxon>
        <taxon>Arthropoda</taxon>
        <taxon>Hexapoda</taxon>
        <taxon>Insecta</taxon>
        <taxon>Pterygota</taxon>
        <taxon>Neoptera</taxon>
        <taxon>Endopterygota</taxon>
        <taxon>Diptera</taxon>
        <taxon>Nematocera</taxon>
        <taxon>Culicoidea</taxon>
        <taxon>Culicidae</taxon>
        <taxon>Anophelinae</taxon>
        <taxon>Anopheles</taxon>
    </lineage>
</organism>
<protein>
    <submittedName>
        <fullName evidence="2">Uncharacterized protein</fullName>
    </submittedName>
</protein>
<keyword evidence="1" id="KW-0812">Transmembrane</keyword>
<keyword evidence="1" id="KW-0472">Membrane</keyword>
<feature type="transmembrane region" description="Helical" evidence="1">
    <location>
        <begin position="20"/>
        <end position="41"/>
    </location>
</feature>
<sequence>MAVPVESLLSVHEWSGGWLVDFFHCPPIFSFFHSSIGSVPLSRRFIRQRRKQTNVRAKKTRE</sequence>
<evidence type="ECO:0000256" key="1">
    <source>
        <dbReference type="SAM" id="Phobius"/>
    </source>
</evidence>
<reference evidence="2" key="1">
    <citation type="submission" date="2024-04" db="UniProtKB">
        <authorList>
            <consortium name="EnsemblMetazoa"/>
        </authorList>
    </citation>
    <scope>IDENTIFICATION</scope>
    <source>
        <strain evidence="2">EBRO</strain>
    </source>
</reference>
<evidence type="ECO:0000313" key="3">
    <source>
        <dbReference type="Proteomes" id="UP000075880"/>
    </source>
</evidence>
<accession>A0AAG5CS92</accession>